<evidence type="ECO:0000313" key="6">
    <source>
        <dbReference type="Proteomes" id="UP000515804"/>
    </source>
</evidence>
<proteinExistence type="predicted"/>
<dbReference type="InterPro" id="IPR010982">
    <property type="entry name" value="Lambda_DNA-bd_dom_sf"/>
</dbReference>
<evidence type="ECO:0000259" key="4">
    <source>
        <dbReference type="PROSITE" id="PS50943"/>
    </source>
</evidence>
<dbReference type="CDD" id="cd00093">
    <property type="entry name" value="HTH_XRE"/>
    <property type="match status" value="1"/>
</dbReference>
<dbReference type="KEGG" id="tcn:H9L16_08375"/>
<dbReference type="AlphaFoldDB" id="A0A7G9SLN9"/>
<dbReference type="SUPFAM" id="SSF53335">
    <property type="entry name" value="S-adenosyl-L-methionine-dependent methyltransferases"/>
    <property type="match status" value="1"/>
</dbReference>
<keyword evidence="3" id="KW-0949">S-adenosyl-L-methionine</keyword>
<evidence type="ECO:0000313" key="5">
    <source>
        <dbReference type="EMBL" id="QNN68764.1"/>
    </source>
</evidence>
<evidence type="ECO:0000256" key="3">
    <source>
        <dbReference type="ARBA" id="ARBA00022691"/>
    </source>
</evidence>
<dbReference type="SMART" id="SM00530">
    <property type="entry name" value="HTH_XRE"/>
    <property type="match status" value="1"/>
</dbReference>
<protein>
    <submittedName>
        <fullName evidence="5">DNA adenine methylase</fullName>
    </submittedName>
</protein>
<dbReference type="InterPro" id="IPR001387">
    <property type="entry name" value="Cro/C1-type_HTH"/>
</dbReference>
<dbReference type="PROSITE" id="PS50943">
    <property type="entry name" value="HTH_CROC1"/>
    <property type="match status" value="1"/>
</dbReference>
<keyword evidence="2" id="KW-0808">Transferase</keyword>
<dbReference type="EMBL" id="CP060719">
    <property type="protein sequence ID" value="QNN68764.1"/>
    <property type="molecule type" value="Genomic_DNA"/>
</dbReference>
<dbReference type="Gene3D" id="1.10.260.40">
    <property type="entry name" value="lambda repressor-like DNA-binding domains"/>
    <property type="match status" value="1"/>
</dbReference>
<dbReference type="InterPro" id="IPR029063">
    <property type="entry name" value="SAM-dependent_MTases_sf"/>
</dbReference>
<keyword evidence="6" id="KW-1185">Reference proteome</keyword>
<dbReference type="GO" id="GO:0009007">
    <property type="term" value="F:site-specific DNA-methyltransferase (adenine-specific) activity"/>
    <property type="evidence" value="ECO:0007669"/>
    <property type="project" value="UniProtKB-EC"/>
</dbReference>
<dbReference type="GO" id="GO:0003677">
    <property type="term" value="F:DNA binding"/>
    <property type="evidence" value="ECO:0007669"/>
    <property type="project" value="InterPro"/>
</dbReference>
<gene>
    <name evidence="5" type="ORF">H9L16_08375</name>
</gene>
<name>A0A7G9SLN9_9GAMM</name>
<dbReference type="GO" id="GO:0032259">
    <property type="term" value="P:methylation"/>
    <property type="evidence" value="ECO:0007669"/>
    <property type="project" value="UniProtKB-KW"/>
</dbReference>
<feature type="domain" description="HTH cro/C1-type" evidence="4">
    <location>
        <begin position="6"/>
        <end position="52"/>
    </location>
</feature>
<dbReference type="GO" id="GO:0009307">
    <property type="term" value="P:DNA restriction-modification system"/>
    <property type="evidence" value="ECO:0007669"/>
    <property type="project" value="InterPro"/>
</dbReference>
<evidence type="ECO:0000256" key="1">
    <source>
        <dbReference type="ARBA" id="ARBA00022603"/>
    </source>
</evidence>
<keyword evidence="1 5" id="KW-0489">Methyltransferase</keyword>
<dbReference type="RefSeq" id="WP_187551288.1">
    <property type="nucleotide sequence ID" value="NZ_BMZL01000002.1"/>
</dbReference>
<dbReference type="Pfam" id="PF01381">
    <property type="entry name" value="HTH_3"/>
    <property type="match status" value="1"/>
</dbReference>
<dbReference type="Pfam" id="PF02086">
    <property type="entry name" value="MethyltransfD12"/>
    <property type="match status" value="1"/>
</dbReference>
<evidence type="ECO:0000256" key="2">
    <source>
        <dbReference type="ARBA" id="ARBA00022679"/>
    </source>
</evidence>
<sequence>MNSSDIRQLRARFGETQAQFGRRFGVTQITVGYWENGRSQPARRRLVELAALASSAPANKTPMAAFRPIQYLGSKQRLAETIAAVVAEVAPGTDRVGDLFAGSGVVSAFIGRDRPVTAVDVQAFSEVLTTALLEGRAEDYARLTHRTFIERARSIASQIEMHLSPLLAVEGEALQDAVTGNPEKLVDLMEFGSLAIHNQRPHESCPSSLSRLLSQANAQLDASDFTVRDLTATRYFGGPYFAYRQAIALDAIYISARMLKNASSKRHAMAVLLSTASEIVNTVGKQFAQPMRLKKADGSVPALLLRRALRDRAFDAIGMFQAWAARYQEQALSGPCRHDVVRGDVLDFVERDRSCRMYYADPPYTIDHYSRFYHVLETLVLRDSPKLAEMTKSGRIAVMRGVYRADRHQSLFCVPSTAPQAFAHLFSGAAKHGAALVMSYSPYDENEGQRARLMPLKDLVATAGRSYRRVSVMEITGHSHRKLNAKAQNTTIRSDAERLIICEA</sequence>
<accession>A0A7G9SLN9</accession>
<dbReference type="SUPFAM" id="SSF47413">
    <property type="entry name" value="lambda repressor-like DNA-binding domains"/>
    <property type="match status" value="1"/>
</dbReference>
<dbReference type="REBASE" id="443324">
    <property type="entry name" value="M.Tca42013ORF8375P"/>
</dbReference>
<organism evidence="5 6">
    <name type="scientific">Thermomonas carbonis</name>
    <dbReference type="NCBI Taxonomy" id="1463158"/>
    <lineage>
        <taxon>Bacteria</taxon>
        <taxon>Pseudomonadati</taxon>
        <taxon>Pseudomonadota</taxon>
        <taxon>Gammaproteobacteria</taxon>
        <taxon>Lysobacterales</taxon>
        <taxon>Lysobacteraceae</taxon>
        <taxon>Thermomonas</taxon>
    </lineage>
</organism>
<dbReference type="Proteomes" id="UP000515804">
    <property type="component" value="Chromosome"/>
</dbReference>
<reference evidence="5 6" key="1">
    <citation type="submission" date="2020-08" db="EMBL/GenBank/DDBJ databases">
        <title>Genome sequence of Thermomonas carbonis KCTC 42013T.</title>
        <authorList>
            <person name="Hyun D.-W."/>
            <person name="Bae J.-W."/>
        </authorList>
    </citation>
    <scope>NUCLEOTIDE SEQUENCE [LARGE SCALE GENOMIC DNA]</scope>
    <source>
        <strain evidence="5 6">KCTC 42013</strain>
    </source>
</reference>
<dbReference type="InterPro" id="IPR012327">
    <property type="entry name" value="MeTrfase_D12"/>
</dbReference>